<reference evidence="1 2" key="1">
    <citation type="journal article" date="2019" name="Sci. Rep.">
        <title>Orb-weaving spider Araneus ventricosus genome elucidates the spidroin gene catalogue.</title>
        <authorList>
            <person name="Kono N."/>
            <person name="Nakamura H."/>
            <person name="Ohtoshi R."/>
            <person name="Moran D.A.P."/>
            <person name="Shinohara A."/>
            <person name="Yoshida Y."/>
            <person name="Fujiwara M."/>
            <person name="Mori M."/>
            <person name="Tomita M."/>
            <person name="Arakawa K."/>
        </authorList>
    </citation>
    <scope>NUCLEOTIDE SEQUENCE [LARGE SCALE GENOMIC DNA]</scope>
</reference>
<evidence type="ECO:0000313" key="2">
    <source>
        <dbReference type="Proteomes" id="UP000499080"/>
    </source>
</evidence>
<organism evidence="1 2">
    <name type="scientific">Araneus ventricosus</name>
    <name type="common">Orbweaver spider</name>
    <name type="synonym">Epeira ventricosa</name>
    <dbReference type="NCBI Taxonomy" id="182803"/>
    <lineage>
        <taxon>Eukaryota</taxon>
        <taxon>Metazoa</taxon>
        <taxon>Ecdysozoa</taxon>
        <taxon>Arthropoda</taxon>
        <taxon>Chelicerata</taxon>
        <taxon>Arachnida</taxon>
        <taxon>Araneae</taxon>
        <taxon>Araneomorphae</taxon>
        <taxon>Entelegynae</taxon>
        <taxon>Araneoidea</taxon>
        <taxon>Araneidae</taxon>
        <taxon>Araneus</taxon>
    </lineage>
</organism>
<protein>
    <submittedName>
        <fullName evidence="1">Uncharacterized protein</fullName>
    </submittedName>
</protein>
<comment type="caution">
    <text evidence="1">The sequence shown here is derived from an EMBL/GenBank/DDBJ whole genome shotgun (WGS) entry which is preliminary data.</text>
</comment>
<sequence>MFFLPESTVPRRESVQYLPCQQQTAGQLHLVVIKETFSRLLWWGNSRTFPTIGVDHWEYGGLVVGRPGRQFSSRVKGRKSSLENSETSTWPLDKPWLRDQSVLGLIPIPQNLRHAPGLSKSDIERQKPSH</sequence>
<dbReference type="Proteomes" id="UP000499080">
    <property type="component" value="Unassembled WGS sequence"/>
</dbReference>
<keyword evidence="2" id="KW-1185">Reference proteome</keyword>
<accession>A0A4Y2UA93</accession>
<proteinExistence type="predicted"/>
<evidence type="ECO:0000313" key="1">
    <source>
        <dbReference type="EMBL" id="GBO09552.1"/>
    </source>
</evidence>
<gene>
    <name evidence="1" type="ORF">AVEN_264961_1</name>
</gene>
<dbReference type="EMBL" id="BGPR01034940">
    <property type="protein sequence ID" value="GBO09552.1"/>
    <property type="molecule type" value="Genomic_DNA"/>
</dbReference>
<name>A0A4Y2UA93_ARAVE</name>
<dbReference type="AlphaFoldDB" id="A0A4Y2UA93"/>